<evidence type="ECO:0000259" key="2">
    <source>
        <dbReference type="Pfam" id="PF14612"/>
    </source>
</evidence>
<gene>
    <name evidence="4" type="ORF">EX30DRAFT_338858</name>
</gene>
<evidence type="ECO:0008006" key="6">
    <source>
        <dbReference type="Google" id="ProtNLM"/>
    </source>
</evidence>
<feature type="compositionally biased region" description="Basic residues" evidence="1">
    <location>
        <begin position="1"/>
        <end position="10"/>
    </location>
</feature>
<feature type="compositionally biased region" description="Basic and acidic residues" evidence="1">
    <location>
        <begin position="454"/>
        <end position="467"/>
    </location>
</feature>
<feature type="compositionally biased region" description="Basic and acidic residues" evidence="1">
    <location>
        <begin position="220"/>
        <end position="241"/>
    </location>
</feature>
<evidence type="ECO:0000259" key="3">
    <source>
        <dbReference type="Pfam" id="PF24244"/>
    </source>
</evidence>
<dbReference type="OrthoDB" id="4095124at2759"/>
<dbReference type="AlphaFoldDB" id="A0A4S2N571"/>
<evidence type="ECO:0000313" key="5">
    <source>
        <dbReference type="Proteomes" id="UP000298138"/>
    </source>
</evidence>
<feature type="region of interest" description="Disordered" evidence="1">
    <location>
        <begin position="1"/>
        <end position="24"/>
    </location>
</feature>
<feature type="compositionally biased region" description="Basic and acidic residues" evidence="1">
    <location>
        <begin position="194"/>
        <end position="207"/>
    </location>
</feature>
<sequence>MSADHSHHHSAPTTGSAAHQKSFKRKYRKLRHKFKDVMKQSDELFRQEQLSASALRRMQEENTRILDLLVDLNEIGHMSKDLRFNIGSPSRATPPRFLSPTMLATITGGDLSLLQDPDDDVEEMDLDATGGAAVLAGMQSAGVTGIGADRKSNSSSSDDDSDDSDSDSDDGVTKPVNAGGQESNYNSDDDDDKEAYLEEIREWKYARGEPGTPPRKVREKMRAEAEQERKDAQEHAKKAAEEQASAAAAAAAAAAAGANEEDTNQVGTLPTNGTIDAPNTNGVAVAATVEDLRKSLNVESYRRGQTPDYLKDPSPFIMSLEEEEEWYNDIHNRYDGHIPPSQYPTSPSLKADGDPRNPMSVYCWLRKNQPQVFLQTDESGEKKPGGRGRGGGRRKAVEQPLDSDDGASTSAKVTLGKRRWNATANGEELGEPPSGTRGGRGGGRGGLSLRGGRRKQDGESPMKKQRR</sequence>
<dbReference type="STRING" id="341454.A0A4S2N571"/>
<dbReference type="GO" id="GO:0006338">
    <property type="term" value="P:chromatin remodeling"/>
    <property type="evidence" value="ECO:0007669"/>
    <property type="project" value="InterPro"/>
</dbReference>
<feature type="compositionally biased region" description="Low complexity" evidence="1">
    <location>
        <begin position="242"/>
        <end position="258"/>
    </location>
</feature>
<feature type="region of interest" description="Disordered" evidence="1">
    <location>
        <begin position="145"/>
        <end position="279"/>
    </location>
</feature>
<feature type="compositionally biased region" description="Polar residues" evidence="1">
    <location>
        <begin position="368"/>
        <end position="377"/>
    </location>
</feature>
<name>A0A4S2N571_9PEZI</name>
<dbReference type="Pfam" id="PF24244">
    <property type="entry name" value="Iec3-like_M"/>
    <property type="match status" value="1"/>
</dbReference>
<evidence type="ECO:0000256" key="1">
    <source>
        <dbReference type="SAM" id="MobiDB-lite"/>
    </source>
</evidence>
<dbReference type="InterPro" id="IPR032742">
    <property type="entry name" value="Iec3_N"/>
</dbReference>
<evidence type="ECO:0000313" key="4">
    <source>
        <dbReference type="EMBL" id="TGZ84327.1"/>
    </source>
</evidence>
<dbReference type="Proteomes" id="UP000298138">
    <property type="component" value="Unassembled WGS sequence"/>
</dbReference>
<dbReference type="InParanoid" id="A0A4S2N571"/>
<reference evidence="4 5" key="1">
    <citation type="submission" date="2019-04" db="EMBL/GenBank/DDBJ databases">
        <title>Comparative genomics and transcriptomics to analyze fruiting body development in filamentous ascomycetes.</title>
        <authorList>
            <consortium name="DOE Joint Genome Institute"/>
            <person name="Lutkenhaus R."/>
            <person name="Traeger S."/>
            <person name="Breuer J."/>
            <person name="Kuo A."/>
            <person name="Lipzen A."/>
            <person name="Pangilinan J."/>
            <person name="Dilworth D."/>
            <person name="Sandor L."/>
            <person name="Poggeler S."/>
            <person name="Barry K."/>
            <person name="Grigoriev I.V."/>
            <person name="Nowrousian M."/>
        </authorList>
    </citation>
    <scope>NUCLEOTIDE SEQUENCE [LARGE SCALE GENOMIC DNA]</scope>
    <source>
        <strain evidence="4 5">CBS 389.68</strain>
    </source>
</reference>
<proteinExistence type="predicted"/>
<keyword evidence="5" id="KW-1185">Reference proteome</keyword>
<feature type="region of interest" description="Disordered" evidence="1">
    <location>
        <begin position="331"/>
        <end position="467"/>
    </location>
</feature>
<dbReference type="GO" id="GO:0031011">
    <property type="term" value="C:Ino80 complex"/>
    <property type="evidence" value="ECO:0007669"/>
    <property type="project" value="InterPro"/>
</dbReference>
<feature type="compositionally biased region" description="Polar residues" evidence="1">
    <location>
        <begin position="264"/>
        <end position="279"/>
    </location>
</feature>
<accession>A0A4S2N571</accession>
<feature type="compositionally biased region" description="Acidic residues" evidence="1">
    <location>
        <begin position="157"/>
        <end position="170"/>
    </location>
</feature>
<dbReference type="InterPro" id="IPR055449">
    <property type="entry name" value="Iec3-like_M"/>
</dbReference>
<organism evidence="4 5">
    <name type="scientific">Ascodesmis nigricans</name>
    <dbReference type="NCBI Taxonomy" id="341454"/>
    <lineage>
        <taxon>Eukaryota</taxon>
        <taxon>Fungi</taxon>
        <taxon>Dikarya</taxon>
        <taxon>Ascomycota</taxon>
        <taxon>Pezizomycotina</taxon>
        <taxon>Pezizomycetes</taxon>
        <taxon>Pezizales</taxon>
        <taxon>Ascodesmidaceae</taxon>
        <taxon>Ascodesmis</taxon>
    </lineage>
</organism>
<protein>
    <recommendedName>
        <fullName evidence="6">IEC3 subunit of the Ino80 complex, chromatin re-modelling-domain-containing protein</fullName>
    </recommendedName>
</protein>
<feature type="domain" description="INO80 complex subunit 3-like middle region" evidence="3">
    <location>
        <begin position="311"/>
        <end position="378"/>
    </location>
</feature>
<feature type="domain" description="INO80 complex subunit 3 N-terminal" evidence="2">
    <location>
        <begin position="21"/>
        <end position="89"/>
    </location>
</feature>
<dbReference type="EMBL" id="ML220113">
    <property type="protein sequence ID" value="TGZ84327.1"/>
    <property type="molecule type" value="Genomic_DNA"/>
</dbReference>
<dbReference type="Pfam" id="PF14612">
    <property type="entry name" value="Ino80_Iec3"/>
    <property type="match status" value="1"/>
</dbReference>
<feature type="compositionally biased region" description="Gly residues" evidence="1">
    <location>
        <begin position="436"/>
        <end position="449"/>
    </location>
</feature>